<dbReference type="EnsemblMetazoa" id="XM_028277952.2">
    <property type="protein sequence ID" value="XP_028133753.2"/>
    <property type="gene ID" value="LOC114328957"/>
</dbReference>
<protein>
    <submittedName>
        <fullName evidence="3">Uncharacterized protein</fullName>
    </submittedName>
</protein>
<evidence type="ECO:0000256" key="1">
    <source>
        <dbReference type="SAM" id="MobiDB-lite"/>
    </source>
</evidence>
<feature type="compositionally biased region" description="Polar residues" evidence="1">
    <location>
        <begin position="419"/>
        <end position="442"/>
    </location>
</feature>
<name>A0ABM5IIR0_DIAVI</name>
<organism evidence="3 4">
    <name type="scientific">Diabrotica virgifera virgifera</name>
    <name type="common">western corn rootworm</name>
    <dbReference type="NCBI Taxonomy" id="50390"/>
    <lineage>
        <taxon>Eukaryota</taxon>
        <taxon>Metazoa</taxon>
        <taxon>Ecdysozoa</taxon>
        <taxon>Arthropoda</taxon>
        <taxon>Hexapoda</taxon>
        <taxon>Insecta</taxon>
        <taxon>Pterygota</taxon>
        <taxon>Neoptera</taxon>
        <taxon>Endopterygota</taxon>
        <taxon>Coleoptera</taxon>
        <taxon>Polyphaga</taxon>
        <taxon>Cucujiformia</taxon>
        <taxon>Chrysomeloidea</taxon>
        <taxon>Chrysomelidae</taxon>
        <taxon>Galerucinae</taxon>
        <taxon>Diabroticina</taxon>
        <taxon>Diabroticites</taxon>
        <taxon>Diabrotica</taxon>
    </lineage>
</organism>
<reference evidence="3" key="1">
    <citation type="submission" date="2025-05" db="UniProtKB">
        <authorList>
            <consortium name="EnsemblMetazoa"/>
        </authorList>
    </citation>
    <scope>IDENTIFICATION</scope>
</reference>
<keyword evidence="2" id="KW-0732">Signal</keyword>
<evidence type="ECO:0000256" key="2">
    <source>
        <dbReference type="SAM" id="SignalP"/>
    </source>
</evidence>
<dbReference type="GeneID" id="114328957"/>
<evidence type="ECO:0000313" key="3">
    <source>
        <dbReference type="EnsemblMetazoa" id="XP_028133753.2"/>
    </source>
</evidence>
<feature type="signal peptide" evidence="2">
    <location>
        <begin position="1"/>
        <end position="19"/>
    </location>
</feature>
<accession>A0ABM5IIR0</accession>
<dbReference type="Proteomes" id="UP001652700">
    <property type="component" value="Unplaced"/>
</dbReference>
<feature type="chain" id="PRO_5045155935" evidence="2">
    <location>
        <begin position="20"/>
        <end position="700"/>
    </location>
</feature>
<evidence type="ECO:0000313" key="4">
    <source>
        <dbReference type="Proteomes" id="UP001652700"/>
    </source>
</evidence>
<proteinExistence type="predicted"/>
<dbReference type="RefSeq" id="XP_028133753.2">
    <property type="nucleotide sequence ID" value="XM_028277952.2"/>
</dbReference>
<feature type="compositionally biased region" description="Basic and acidic residues" evidence="1">
    <location>
        <begin position="408"/>
        <end position="418"/>
    </location>
</feature>
<feature type="region of interest" description="Disordered" evidence="1">
    <location>
        <begin position="399"/>
        <end position="442"/>
    </location>
</feature>
<feature type="region of interest" description="Disordered" evidence="1">
    <location>
        <begin position="250"/>
        <end position="277"/>
    </location>
</feature>
<sequence>MKLIGALLLLSLIIIRCHSVQMPKTTMTRTELKVSRSLDPKTTETLNVVTKDGGVAQLIIKRRDSKAKTSSYPNPAESYKINFYNDYSDEKPVYDELRNPKVIENKGVVANWIPISSVYYQPEVVAMDTAKIWKNLTSSKLISMGSLKNMFVSDRIPNVPSPVDIRSEEIYVKPNKDNKRGRSIPTTVDQDGIPVIQGVRVPDDPSDKKTWRNARVINNKLVPYEEGYKPPRAIAVGELIYPNAEENDKSVDKSIGPFTKEDNFKPPGTINKNSFGPFTVKDNDDLDELDREKAKSFIKFSSSEQVTTPKISNVRAVDSDLVEYIKQINSRESLKNYYSGQYRAKDNGATQQFQRRMLQYPVDITYPNSALYSPQPTKLSPVNFNDGVRTPVLQYAHPELGVQPAKPTTEDDYKEMYSERNTQTNQQPSYDTGRHSQYYSNPNSLEYHSHRKDVLNYPYNTYYIETKTEQPFWLKITESIRDKVHNGFQQMQQLTKPVFDPLVEATHKISQNLGLSNQNRYAQDKVGVLAPAGVSVFLPALGLVAGGAALGLGAAAVGRYFTPIELQRSQSDDVYYYLMDDPQNASEDHKRIKRGFQDDLYLQELTARLEKQEHLQRLSSTNIWSDTPCSKKVFCEVMLQQNPDEVIVMEKKMEQLITSLHPEVAFQASHHLQEVMEAVKQRSCSQYVCRFPILMSPKAA</sequence>
<keyword evidence="4" id="KW-1185">Reference proteome</keyword>